<accession>A0ABT3N3R8</accession>
<reference evidence="3 4" key="1">
    <citation type="submission" date="2022-10" db="EMBL/GenBank/DDBJ databases">
        <title>High-quality genome sequences of two octocoral-associated bacteria, Endozoicomonas euniceicola EF212 and Endozoicomonas gorgoniicola PS125.</title>
        <authorList>
            <person name="Chiou Y.-J."/>
            <person name="Chen Y.-H."/>
        </authorList>
    </citation>
    <scope>NUCLEOTIDE SEQUENCE [LARGE SCALE GENOMIC DNA]</scope>
    <source>
        <strain evidence="3 4">PS125</strain>
    </source>
</reference>
<sequence>MKLSRKSKWLLLLLAMPCTTALAQSDTGLHYNMVFETPEVTIAAGVSHDLTATFFIENSYGDKNAKKLGTIFPASDNCIYTKYQKWPSLITKRESCSSLGSWLDGGNSLQTGLQQNYTELLSPPLQGSLNIYFGALEVKLSPVRAGHKLSHKKHKSKSGAVATTSPPYIPEGEVTSDTGAGGYEILEVISCDKREEVNPGSTPCKTGAWLDIGTIAWHGNLQTRKLKINVDSLDDGGMILTFYDFRKKIHGLNIYTYDFREKSRDQQYKDLRIVVKNNIPTVSTSKGVSGNYTGNHTGNVTEIYNATSAEYNNAGTHGSAKSLQELLAGIFLWLEIPVGF</sequence>
<dbReference type="Proteomes" id="UP001209854">
    <property type="component" value="Unassembled WGS sequence"/>
</dbReference>
<keyword evidence="2" id="KW-0732">Signal</keyword>
<dbReference type="EMBL" id="JAPFCC010000001">
    <property type="protein sequence ID" value="MCW7556270.1"/>
    <property type="molecule type" value="Genomic_DNA"/>
</dbReference>
<gene>
    <name evidence="3" type="ORF">NX722_27300</name>
</gene>
<feature type="chain" id="PRO_5045917126" evidence="2">
    <location>
        <begin position="24"/>
        <end position="340"/>
    </location>
</feature>
<comment type="caution">
    <text evidence="3">The sequence shown here is derived from an EMBL/GenBank/DDBJ whole genome shotgun (WGS) entry which is preliminary data.</text>
</comment>
<dbReference type="RefSeq" id="WP_262565965.1">
    <property type="nucleotide sequence ID" value="NZ_JAPFCC010000001.1"/>
</dbReference>
<name>A0ABT3N3R8_9GAMM</name>
<organism evidence="3 4">
    <name type="scientific">Endozoicomonas gorgoniicola</name>
    <dbReference type="NCBI Taxonomy" id="1234144"/>
    <lineage>
        <taxon>Bacteria</taxon>
        <taxon>Pseudomonadati</taxon>
        <taxon>Pseudomonadota</taxon>
        <taxon>Gammaproteobacteria</taxon>
        <taxon>Oceanospirillales</taxon>
        <taxon>Endozoicomonadaceae</taxon>
        <taxon>Endozoicomonas</taxon>
    </lineage>
</organism>
<evidence type="ECO:0000313" key="4">
    <source>
        <dbReference type="Proteomes" id="UP001209854"/>
    </source>
</evidence>
<feature type="region of interest" description="Disordered" evidence="1">
    <location>
        <begin position="154"/>
        <end position="174"/>
    </location>
</feature>
<keyword evidence="4" id="KW-1185">Reference proteome</keyword>
<evidence type="ECO:0000256" key="2">
    <source>
        <dbReference type="SAM" id="SignalP"/>
    </source>
</evidence>
<evidence type="ECO:0000313" key="3">
    <source>
        <dbReference type="EMBL" id="MCW7556270.1"/>
    </source>
</evidence>
<evidence type="ECO:0000256" key="1">
    <source>
        <dbReference type="SAM" id="MobiDB-lite"/>
    </source>
</evidence>
<protein>
    <submittedName>
        <fullName evidence="3">Uncharacterized protein</fullName>
    </submittedName>
</protein>
<feature type="signal peptide" evidence="2">
    <location>
        <begin position="1"/>
        <end position="23"/>
    </location>
</feature>
<proteinExistence type="predicted"/>